<name>A0A6G0Y2Z6_APHCR</name>
<sequence length="199" mass="23221">YSENCKHYKKLISTPPTYLNLYYQNARSLNNKLSCLKSQAPCSKYDIFIFTGTWLKENVKYDRTNEPSSLSRGGGVLIAVRYNIYPKFIEILINNIELLFLMIKMSNLPFITGSVYMSIKSNVIIFNEYFIKTLLYYILTNYTDVDIKPCINPIVPIDVFHPPILATFTHYTINYLPIIEYIHNCRAVSVPVIRTWFKT</sequence>
<keyword evidence="1" id="KW-0269">Exonuclease</keyword>
<evidence type="ECO:0000313" key="1">
    <source>
        <dbReference type="EMBL" id="KAF0747994.1"/>
    </source>
</evidence>
<accession>A0A6G0Y2Z6</accession>
<dbReference type="GO" id="GO:0004527">
    <property type="term" value="F:exonuclease activity"/>
    <property type="evidence" value="ECO:0007669"/>
    <property type="project" value="UniProtKB-KW"/>
</dbReference>
<dbReference type="Proteomes" id="UP000478052">
    <property type="component" value="Unassembled WGS sequence"/>
</dbReference>
<gene>
    <name evidence="1" type="ORF">FWK35_00016069</name>
</gene>
<dbReference type="OrthoDB" id="7765349at2759"/>
<dbReference type="Gene3D" id="3.60.10.10">
    <property type="entry name" value="Endonuclease/exonuclease/phosphatase"/>
    <property type="match status" value="1"/>
</dbReference>
<dbReference type="AlphaFoldDB" id="A0A6G0Y2Z6"/>
<evidence type="ECO:0000313" key="2">
    <source>
        <dbReference type="Proteomes" id="UP000478052"/>
    </source>
</evidence>
<keyword evidence="1" id="KW-0378">Hydrolase</keyword>
<dbReference type="EMBL" id="VUJU01006641">
    <property type="protein sequence ID" value="KAF0747994.1"/>
    <property type="molecule type" value="Genomic_DNA"/>
</dbReference>
<reference evidence="1 2" key="1">
    <citation type="submission" date="2019-08" db="EMBL/GenBank/DDBJ databases">
        <title>Whole genome of Aphis craccivora.</title>
        <authorList>
            <person name="Voronova N.V."/>
            <person name="Shulinski R.S."/>
            <person name="Bandarenka Y.V."/>
            <person name="Zhorov D.G."/>
            <person name="Warner D."/>
        </authorList>
    </citation>
    <scope>NUCLEOTIDE SEQUENCE [LARGE SCALE GENOMIC DNA]</scope>
    <source>
        <strain evidence="1">180601</strain>
        <tissue evidence="1">Whole Body</tissue>
    </source>
</reference>
<feature type="non-terminal residue" evidence="1">
    <location>
        <position position="199"/>
    </location>
</feature>
<dbReference type="InterPro" id="IPR036691">
    <property type="entry name" value="Endo/exonu/phosph_ase_sf"/>
</dbReference>
<organism evidence="1 2">
    <name type="scientific">Aphis craccivora</name>
    <name type="common">Cowpea aphid</name>
    <dbReference type="NCBI Taxonomy" id="307492"/>
    <lineage>
        <taxon>Eukaryota</taxon>
        <taxon>Metazoa</taxon>
        <taxon>Ecdysozoa</taxon>
        <taxon>Arthropoda</taxon>
        <taxon>Hexapoda</taxon>
        <taxon>Insecta</taxon>
        <taxon>Pterygota</taxon>
        <taxon>Neoptera</taxon>
        <taxon>Paraneoptera</taxon>
        <taxon>Hemiptera</taxon>
        <taxon>Sternorrhyncha</taxon>
        <taxon>Aphidomorpha</taxon>
        <taxon>Aphidoidea</taxon>
        <taxon>Aphididae</taxon>
        <taxon>Aphidini</taxon>
        <taxon>Aphis</taxon>
        <taxon>Aphis</taxon>
    </lineage>
</organism>
<feature type="non-terminal residue" evidence="1">
    <location>
        <position position="1"/>
    </location>
</feature>
<keyword evidence="1" id="KW-0540">Nuclease</keyword>
<protein>
    <submittedName>
        <fullName evidence="1">Endo/exonuclease/phosphatase domain-containing protein</fullName>
    </submittedName>
</protein>
<dbReference type="SUPFAM" id="SSF56219">
    <property type="entry name" value="DNase I-like"/>
    <property type="match status" value="1"/>
</dbReference>
<proteinExistence type="predicted"/>
<comment type="caution">
    <text evidence="1">The sequence shown here is derived from an EMBL/GenBank/DDBJ whole genome shotgun (WGS) entry which is preliminary data.</text>
</comment>
<keyword evidence="2" id="KW-1185">Reference proteome</keyword>